<reference evidence="2 3" key="1">
    <citation type="submission" date="2019-02" db="EMBL/GenBank/DDBJ databases">
        <title>Complete Genome Sequence and Methylome Analysis of Sphaerotilus natans subsp. sulfidivorans D-507.</title>
        <authorList>
            <person name="Fomenkov A."/>
            <person name="Gridneva E."/>
            <person name="Smolyakov D."/>
            <person name="Dubinina G."/>
            <person name="Vincze T."/>
            <person name="Grabovich M."/>
            <person name="Roberts R.J."/>
        </authorList>
    </citation>
    <scope>NUCLEOTIDE SEQUENCE [LARGE SCALE GENOMIC DNA]</scope>
    <source>
        <strain evidence="2 3">D-507</strain>
        <plasmid evidence="3">psna507_unt10</plasmid>
    </source>
</reference>
<evidence type="ECO:0000256" key="1">
    <source>
        <dbReference type="SAM" id="SignalP"/>
    </source>
</evidence>
<dbReference type="KEGG" id="snn:EWH46_19295"/>
<gene>
    <name evidence="2" type="ORF">EWH46_19295</name>
</gene>
<dbReference type="Proteomes" id="UP000323522">
    <property type="component" value="Plasmid pSna507_unt10"/>
</dbReference>
<name>A0A5C1Q7B7_9BURK</name>
<accession>A0A5C1Q7B7</accession>
<dbReference type="OrthoDB" id="8639774at2"/>
<dbReference type="AlphaFoldDB" id="A0A5C1Q7B7"/>
<protein>
    <submittedName>
        <fullName evidence="2">Phenol degradation protein meta</fullName>
    </submittedName>
</protein>
<dbReference type="InterPro" id="IPR025737">
    <property type="entry name" value="FApF"/>
</dbReference>
<keyword evidence="2" id="KW-0614">Plasmid</keyword>
<keyword evidence="1" id="KW-0732">Signal</keyword>
<evidence type="ECO:0000313" key="3">
    <source>
        <dbReference type="Proteomes" id="UP000323522"/>
    </source>
</evidence>
<dbReference type="EMBL" id="CP035710">
    <property type="protein sequence ID" value="QEN03000.1"/>
    <property type="molecule type" value="Genomic_DNA"/>
</dbReference>
<proteinExistence type="predicted"/>
<dbReference type="Pfam" id="PF13557">
    <property type="entry name" value="Phenol_MetA_deg"/>
    <property type="match status" value="1"/>
</dbReference>
<evidence type="ECO:0000313" key="2">
    <source>
        <dbReference type="EMBL" id="QEN03000.1"/>
    </source>
</evidence>
<sequence>MPHEETSMNFTRTAAAALLLALGAGAHATENGQTTAAAGAEGFLAGALPPPGLYGLIYANHYRADRFNGGDGQALIPGFKVRANVLVGRLVYMSDTLVLGGQLGAYGVLPLVDLKVEAGGASGSHTGLGDLEAGPLIAWHHSPQLHTAAAVVGVLPTGDYDKNRLANTGNHVTTLRGVYVASYLGESVDASTKLTYSINRKNDATDYRSGQYLHADWNLGWRVAPTWQIGLQGYLIRQTTDDRMGGATVGDGFRTRVFAAGPAVRWQASPSGPSLELRALKESGARYHSSGTSLWLKAVFPL</sequence>
<organism evidence="2 3">
    <name type="scientific">Sphaerotilus sulfidivorans</name>
    <dbReference type="NCBI Taxonomy" id="639200"/>
    <lineage>
        <taxon>Bacteria</taxon>
        <taxon>Pseudomonadati</taxon>
        <taxon>Pseudomonadota</taxon>
        <taxon>Betaproteobacteria</taxon>
        <taxon>Burkholderiales</taxon>
        <taxon>Sphaerotilaceae</taxon>
        <taxon>Sphaerotilus</taxon>
    </lineage>
</organism>
<geneLocation type="plasmid" evidence="3">
    <name>psna507_unt10</name>
</geneLocation>
<feature type="signal peptide" evidence="1">
    <location>
        <begin position="1"/>
        <end position="28"/>
    </location>
</feature>
<feature type="chain" id="PRO_5022998049" evidence="1">
    <location>
        <begin position="29"/>
        <end position="302"/>
    </location>
</feature>